<evidence type="ECO:0000313" key="4">
    <source>
        <dbReference type="Proteomes" id="UP000236291"/>
    </source>
</evidence>
<protein>
    <submittedName>
        <fullName evidence="3">TIR-NBS-LRR resistance protein</fullName>
    </submittedName>
</protein>
<reference evidence="3 4" key="2">
    <citation type="journal article" date="2017" name="Front. Plant Sci.">
        <title>Gene Classification and Mining of Molecular Markers Useful in Red Clover (Trifolium pratense) Breeding.</title>
        <authorList>
            <person name="Istvanek J."/>
            <person name="Dluhosova J."/>
            <person name="Dluhos P."/>
            <person name="Patkova L."/>
            <person name="Nedelnik J."/>
            <person name="Repkova J."/>
        </authorList>
    </citation>
    <scope>NUCLEOTIDE SEQUENCE [LARGE SCALE GENOMIC DNA]</scope>
    <source>
        <strain evidence="4">cv. Tatra</strain>
        <tissue evidence="3">Young leaves</tissue>
    </source>
</reference>
<dbReference type="InterPro" id="IPR058192">
    <property type="entry name" value="WHD_ROQ1-like"/>
</dbReference>
<dbReference type="PANTHER" id="PTHR11017">
    <property type="entry name" value="LEUCINE-RICH REPEAT-CONTAINING PROTEIN"/>
    <property type="match status" value="1"/>
</dbReference>
<evidence type="ECO:0000256" key="1">
    <source>
        <dbReference type="ARBA" id="ARBA00022737"/>
    </source>
</evidence>
<proteinExistence type="predicted"/>
<keyword evidence="1" id="KW-0677">Repeat</keyword>
<name>A0A2K3KHB4_TRIPR</name>
<evidence type="ECO:0000259" key="2">
    <source>
        <dbReference type="Pfam" id="PF23282"/>
    </source>
</evidence>
<reference evidence="3 4" key="1">
    <citation type="journal article" date="2014" name="Am. J. Bot.">
        <title>Genome assembly and annotation for red clover (Trifolium pratense; Fabaceae).</title>
        <authorList>
            <person name="Istvanek J."/>
            <person name="Jaros M."/>
            <person name="Krenek A."/>
            <person name="Repkova J."/>
        </authorList>
    </citation>
    <scope>NUCLEOTIDE SEQUENCE [LARGE SCALE GENOMIC DNA]</scope>
    <source>
        <strain evidence="4">cv. Tatra</strain>
        <tissue evidence="3">Young leaves</tissue>
    </source>
</reference>
<dbReference type="AlphaFoldDB" id="A0A2K3KHB4"/>
<dbReference type="InterPro" id="IPR044974">
    <property type="entry name" value="Disease_R_plants"/>
</dbReference>
<sequence>MKVLLERSLVTVDKGNKLRMHDLLRDMGRQIVFEESPFVPENCSRLWQRVEVFDILSKYKGTEVVQGLTLKFPNENIVSLNTEAFQKMCKLRLLQLAGNFSKQV</sequence>
<gene>
    <name evidence="3" type="ORF">L195_g054656</name>
</gene>
<organism evidence="3 4">
    <name type="scientific">Trifolium pratense</name>
    <name type="common">Red clover</name>
    <dbReference type="NCBI Taxonomy" id="57577"/>
    <lineage>
        <taxon>Eukaryota</taxon>
        <taxon>Viridiplantae</taxon>
        <taxon>Streptophyta</taxon>
        <taxon>Embryophyta</taxon>
        <taxon>Tracheophyta</taxon>
        <taxon>Spermatophyta</taxon>
        <taxon>Magnoliopsida</taxon>
        <taxon>eudicotyledons</taxon>
        <taxon>Gunneridae</taxon>
        <taxon>Pentapetalae</taxon>
        <taxon>rosids</taxon>
        <taxon>fabids</taxon>
        <taxon>Fabales</taxon>
        <taxon>Fabaceae</taxon>
        <taxon>Papilionoideae</taxon>
        <taxon>50 kb inversion clade</taxon>
        <taxon>NPAAA clade</taxon>
        <taxon>Hologalegina</taxon>
        <taxon>IRL clade</taxon>
        <taxon>Trifolieae</taxon>
        <taxon>Trifolium</taxon>
    </lineage>
</organism>
<dbReference type="Pfam" id="PF23282">
    <property type="entry name" value="WHD_ROQ1"/>
    <property type="match status" value="1"/>
</dbReference>
<feature type="domain" description="Disease resistance protein Roq1-like winged-helix" evidence="2">
    <location>
        <begin position="2"/>
        <end position="36"/>
    </location>
</feature>
<accession>A0A2K3KHB4</accession>
<evidence type="ECO:0000313" key="3">
    <source>
        <dbReference type="EMBL" id="PNX65668.1"/>
    </source>
</evidence>
<dbReference type="PANTHER" id="PTHR11017:SF271">
    <property type="entry name" value="DISEASE RESISTANCE PROTEIN (TIR-NBS-LRR CLASS) FAMILY"/>
    <property type="match status" value="1"/>
</dbReference>
<comment type="caution">
    <text evidence="3">The sequence shown here is derived from an EMBL/GenBank/DDBJ whole genome shotgun (WGS) entry which is preliminary data.</text>
</comment>
<dbReference type="EMBL" id="ASHM01096375">
    <property type="protein sequence ID" value="PNX65668.1"/>
    <property type="molecule type" value="Genomic_DNA"/>
</dbReference>
<dbReference type="GO" id="GO:0006952">
    <property type="term" value="P:defense response"/>
    <property type="evidence" value="ECO:0007669"/>
    <property type="project" value="InterPro"/>
</dbReference>
<dbReference type="Proteomes" id="UP000236291">
    <property type="component" value="Unassembled WGS sequence"/>
</dbReference>